<dbReference type="EMBL" id="JSUQ01000020">
    <property type="protein sequence ID" value="KHQ51089.1"/>
    <property type="molecule type" value="Genomic_DNA"/>
</dbReference>
<reference evidence="2 3" key="1">
    <citation type="submission" date="2014-10" db="EMBL/GenBank/DDBJ databases">
        <title>Genome sequence of Ponticoccus sp. strain UMTAT08 isolated from clonal culture of toxic dinoflagellate Alexandrium tamiyavanichii.</title>
        <authorList>
            <person name="Gan H.Y."/>
            <person name="Muhd D.-D."/>
            <person name="Mohd Noor M.E."/>
            <person name="Yeong Y.S."/>
            <person name="Usup G."/>
        </authorList>
    </citation>
    <scope>NUCLEOTIDE SEQUENCE [LARGE SCALE GENOMIC DNA]</scope>
    <source>
        <strain evidence="2 3">UMTAT08</strain>
    </source>
</reference>
<name>A0A0B3SKL2_9RHOB</name>
<feature type="region of interest" description="Disordered" evidence="1">
    <location>
        <begin position="1"/>
        <end position="34"/>
    </location>
</feature>
<evidence type="ECO:0000313" key="2">
    <source>
        <dbReference type="EMBL" id="KHQ51089.1"/>
    </source>
</evidence>
<keyword evidence="3" id="KW-1185">Reference proteome</keyword>
<organism evidence="2 3">
    <name type="scientific">Mameliella alba</name>
    <dbReference type="NCBI Taxonomy" id="561184"/>
    <lineage>
        <taxon>Bacteria</taxon>
        <taxon>Pseudomonadati</taxon>
        <taxon>Pseudomonadota</taxon>
        <taxon>Alphaproteobacteria</taxon>
        <taxon>Rhodobacterales</taxon>
        <taxon>Roseobacteraceae</taxon>
        <taxon>Mameliella</taxon>
    </lineage>
</organism>
<feature type="compositionally biased region" description="Basic and acidic residues" evidence="1">
    <location>
        <begin position="19"/>
        <end position="34"/>
    </location>
</feature>
<evidence type="ECO:0000313" key="3">
    <source>
        <dbReference type="Proteomes" id="UP000030960"/>
    </source>
</evidence>
<dbReference type="Proteomes" id="UP000030960">
    <property type="component" value="Unassembled WGS sequence"/>
</dbReference>
<protein>
    <submittedName>
        <fullName evidence="2">Uncharacterized protein</fullName>
    </submittedName>
</protein>
<accession>A0A0B3SKL2</accession>
<dbReference type="AlphaFoldDB" id="A0A0B3SKL2"/>
<gene>
    <name evidence="2" type="ORF">OA50_04460</name>
</gene>
<sequence length="60" mass="6829">MAKEPPNTPTRGDRVKRRGRDDGRRGNLSKMDDATKWATVEWDDGGGPRMCHLFELERSA</sequence>
<comment type="caution">
    <text evidence="2">The sequence shown here is derived from an EMBL/GenBank/DDBJ whole genome shotgun (WGS) entry which is preliminary data.</text>
</comment>
<evidence type="ECO:0000256" key="1">
    <source>
        <dbReference type="SAM" id="MobiDB-lite"/>
    </source>
</evidence>
<proteinExistence type="predicted"/>